<dbReference type="EMBL" id="CP000473">
    <property type="protein sequence ID" value="ABJ85085.1"/>
    <property type="molecule type" value="Genomic_DNA"/>
</dbReference>
<dbReference type="InParanoid" id="Q01Z30"/>
<feature type="domain" description="Tip attachment protein J" evidence="1">
    <location>
        <begin position="529"/>
        <end position="634"/>
    </location>
</feature>
<dbReference type="HOGENOM" id="CLU_262052_0_0_0"/>
<protein>
    <recommendedName>
        <fullName evidence="1">Tip attachment protein J domain-containing protein</fullName>
    </recommendedName>
</protein>
<accession>Q01Z30</accession>
<proteinExistence type="predicted"/>
<sequence>MSTIFELKEQAVIDTPLLLFDCVLPDGRSEHWSTHAVTVDNVAYAPRVLQHNVFELQASSDQGVDGVPRISLIVANADSHCSEIERSIGWKGSRLTAGLVFYDLRNDAVLTERSILFQGICNPPDEILEATLRLSATNRMNLQRLLLPQVRIQRRCPWEFPCNADQRSEAVAGGVPGKYSRFYRCGYTAGNGGSGALNGGSPFDSCGYTRSDCETRGMLVNFGGIEFVPPAIGVRTYGDKNSHTSAISVNEARYNDFVPMIYGTAWFNPPVVFARNDGNLTRMEVLLGLGEMQGVLKLLVNDVEIPQGISGANMTGTGWYNIPTLGTRSGTFNPDFTDGSGQPAGDPYGSMAYLSVVVPNRINNGETLPKVAVLAQGLKLPVYAGDGTPNGEQFSSNPAWVLLDVLRRAGWSLAEIDIASFAASAAYCDQQIAALDLYGNPITLPRFECNLALQKRKSAGDLVRGVRNAARLLLTYGANGALQCRVQNSMALEMPSKPSWSNATEVCNGGWPSYEFGDGSNGFSSIARKANGDPSFRLYSRSMADAPNRFSVEFQDALNEYQQDSFSLVDADDVACSGQEISQTLAAVGLPNFDQAARILKLNLDRSVRGNTYVEFETSVRSFGIRPGDLITVTYLKEGFIRQAFRVLKLAPGMNHRVTTVTAQIHDDSWYADSNGQVASASGGRRQSSAGVGVPRPLPGAVLDDLGDIQFSVEESATTADDGTVQMDLVVGFIAPCAAAVSGAGIPLLSLAPTVGGGGTLHAGQALYYAVSGVDASGAEGLLSFIVRAITPTDSSSVTIHGLSFSPGTSGFHVYRGTTPAQLFRIASNQAIAVQFTDPGMDKQLVAPIDPNFDHANFYWRMELQPEAAATIHGTAAIGNDQVHMVENRYRGMTARITRGLGAGQERSITANSDTTLTVSPGWAVVPDATSFFVIAESGWQFGALTRTSPVKFEVSNRAGETVQICGRAANVNDAECAEELSVVTRHQIGGSVGGDTDVPPTPYFGMAPGQRGGTAELSGVSFTDLGNTQTVSSATLTLHYWDELGIRPGAGLANAIADIDQVIDLITASSAAAGSLVQIDYEVVCINAVENGGTRWQVTRGMHRSAAAAHALQTPVYPLLSKSVIAAFPPGFFGSLYSGSWSYPISLPNVKIASAELLVTNRLGNSPVRGLCLTGTLDRGLRTLSGGQYAIQVEGYLAVEQSAAPALIVEAPHAVRDVYAVLGGAADAEVRLQIKVDGSSYCTLVFPAGTTSSPAADGNLLPPLSTGSRITLSILAVGQTIPGSDLTVLIRL</sequence>
<dbReference type="KEGG" id="sus:Acid_4121"/>
<evidence type="ECO:0000313" key="2">
    <source>
        <dbReference type="EMBL" id="ABJ85085.1"/>
    </source>
</evidence>
<name>Q01Z30_SOLUE</name>
<reference evidence="2" key="1">
    <citation type="submission" date="2006-10" db="EMBL/GenBank/DDBJ databases">
        <title>Complete sequence of Solibacter usitatus Ellin6076.</title>
        <authorList>
            <consortium name="US DOE Joint Genome Institute"/>
            <person name="Copeland A."/>
            <person name="Lucas S."/>
            <person name="Lapidus A."/>
            <person name="Barry K."/>
            <person name="Detter J.C."/>
            <person name="Glavina del Rio T."/>
            <person name="Hammon N."/>
            <person name="Israni S."/>
            <person name="Dalin E."/>
            <person name="Tice H."/>
            <person name="Pitluck S."/>
            <person name="Thompson L.S."/>
            <person name="Brettin T."/>
            <person name="Bruce D."/>
            <person name="Han C."/>
            <person name="Tapia R."/>
            <person name="Gilna P."/>
            <person name="Schmutz J."/>
            <person name="Larimer F."/>
            <person name="Land M."/>
            <person name="Hauser L."/>
            <person name="Kyrpides N."/>
            <person name="Mikhailova N."/>
            <person name="Janssen P.H."/>
            <person name="Kuske C.R."/>
            <person name="Richardson P."/>
        </authorList>
    </citation>
    <scope>NUCLEOTIDE SEQUENCE</scope>
    <source>
        <strain evidence="2">Ellin6076</strain>
    </source>
</reference>
<dbReference type="STRING" id="234267.Acid_4121"/>
<dbReference type="Pfam" id="PF13550">
    <property type="entry name" value="Phage-tail_3"/>
    <property type="match status" value="1"/>
</dbReference>
<evidence type="ECO:0000259" key="1">
    <source>
        <dbReference type="Pfam" id="PF13550"/>
    </source>
</evidence>
<dbReference type="OrthoDB" id="8641246at2"/>
<dbReference type="eggNOG" id="COG4733">
    <property type="taxonomic scope" value="Bacteria"/>
</dbReference>
<gene>
    <name evidence="2" type="ordered locus">Acid_4121</name>
</gene>
<organism evidence="2">
    <name type="scientific">Solibacter usitatus (strain Ellin6076)</name>
    <dbReference type="NCBI Taxonomy" id="234267"/>
    <lineage>
        <taxon>Bacteria</taxon>
        <taxon>Pseudomonadati</taxon>
        <taxon>Acidobacteriota</taxon>
        <taxon>Terriglobia</taxon>
        <taxon>Bryobacterales</taxon>
        <taxon>Solibacteraceae</taxon>
        <taxon>Candidatus Solibacter</taxon>
    </lineage>
</organism>
<dbReference type="InterPro" id="IPR032876">
    <property type="entry name" value="J_dom"/>
</dbReference>